<accession>A0A5E6PPG6</accession>
<protein>
    <submittedName>
        <fullName evidence="3">Uncharacterized protein</fullName>
    </submittedName>
</protein>
<feature type="transmembrane region" description="Helical" evidence="1">
    <location>
        <begin position="55"/>
        <end position="75"/>
    </location>
</feature>
<dbReference type="EMBL" id="CABVGZ010000002">
    <property type="protein sequence ID" value="VVM42935.1"/>
    <property type="molecule type" value="Genomic_DNA"/>
</dbReference>
<keyword evidence="2" id="KW-0732">Signal</keyword>
<dbReference type="Proteomes" id="UP000326241">
    <property type="component" value="Unassembled WGS sequence"/>
</dbReference>
<dbReference type="AlphaFoldDB" id="A0A5E6PPG6"/>
<evidence type="ECO:0000256" key="2">
    <source>
        <dbReference type="SAM" id="SignalP"/>
    </source>
</evidence>
<evidence type="ECO:0000313" key="4">
    <source>
        <dbReference type="Proteomes" id="UP000326241"/>
    </source>
</evidence>
<reference evidence="3 4" key="1">
    <citation type="submission" date="2019-09" db="EMBL/GenBank/DDBJ databases">
        <authorList>
            <person name="Chandra G."/>
            <person name="Truman W A."/>
        </authorList>
    </citation>
    <scope>NUCLEOTIDE SEQUENCE [LARGE SCALE GENOMIC DNA]</scope>
    <source>
        <strain evidence="3">PS624</strain>
    </source>
</reference>
<dbReference type="RefSeq" id="WP_150773932.1">
    <property type="nucleotide sequence ID" value="NZ_CABVGZ010000002.1"/>
</dbReference>
<keyword evidence="1" id="KW-0812">Transmembrane</keyword>
<organism evidence="3 4">
    <name type="scientific">Pseudomonas fluorescens</name>
    <dbReference type="NCBI Taxonomy" id="294"/>
    <lineage>
        <taxon>Bacteria</taxon>
        <taxon>Pseudomonadati</taxon>
        <taxon>Pseudomonadota</taxon>
        <taxon>Gammaproteobacteria</taxon>
        <taxon>Pseudomonadales</taxon>
        <taxon>Pseudomonadaceae</taxon>
        <taxon>Pseudomonas</taxon>
    </lineage>
</organism>
<feature type="signal peptide" evidence="2">
    <location>
        <begin position="1"/>
        <end position="19"/>
    </location>
</feature>
<proteinExistence type="predicted"/>
<feature type="chain" id="PRO_5023126634" evidence="2">
    <location>
        <begin position="20"/>
        <end position="344"/>
    </location>
</feature>
<feature type="transmembrane region" description="Helical" evidence="1">
    <location>
        <begin position="87"/>
        <end position="111"/>
    </location>
</feature>
<gene>
    <name evidence="3" type="ORF">PS624_00374</name>
</gene>
<evidence type="ECO:0000256" key="1">
    <source>
        <dbReference type="SAM" id="Phobius"/>
    </source>
</evidence>
<keyword evidence="1" id="KW-0472">Membrane</keyword>
<evidence type="ECO:0000313" key="3">
    <source>
        <dbReference type="EMBL" id="VVM42935.1"/>
    </source>
</evidence>
<sequence precursor="true">MLDACIFFICLLMPPAASAALILAAFIPSTRLTNESLFSQAFGLHPEKGLMNHGLLWFSILTPIFYFITIGYVSWAPYTLNMTSEGFAKFISISTLPIAILSLAIPFPVLVSRFHATQQTATQIKVAKLKNNLDIFYAHRKAMFEYFDRVPKVKFEGAPECDFKMHPRLHINAFRGSKPEQGSPTMFEEFFKSIESNLFSARTMAHHTLSEEDVHRRLAFYRNTCIALWAVSRRLLIGEMFSIISSSSLAIKEVHRTNPRDTYVITVGQTTSELIGSYRMCRSFYRTLCEFSGYESEFFKVVDNEDDAFAAIDSGRRYTELSELPVEKVLEWVRDCPDLTTEPI</sequence>
<keyword evidence="1" id="KW-1133">Transmembrane helix</keyword>
<name>A0A5E6PPG6_PSEFL</name>